<protein>
    <submittedName>
        <fullName evidence="2">Uncharacterized protein</fullName>
    </submittedName>
</protein>
<proteinExistence type="predicted"/>
<keyword evidence="1" id="KW-0812">Transmembrane</keyword>
<evidence type="ECO:0000313" key="2">
    <source>
        <dbReference type="EMBL" id="PKR83459.1"/>
    </source>
</evidence>
<keyword evidence="1" id="KW-0472">Membrane</keyword>
<keyword evidence="1" id="KW-1133">Transmembrane helix</keyword>
<organism evidence="2 3">
    <name type="scientific">Heyndrickxia camelliae</name>
    <dbReference type="NCBI Taxonomy" id="1707093"/>
    <lineage>
        <taxon>Bacteria</taxon>
        <taxon>Bacillati</taxon>
        <taxon>Bacillota</taxon>
        <taxon>Bacilli</taxon>
        <taxon>Bacillales</taxon>
        <taxon>Bacillaceae</taxon>
        <taxon>Heyndrickxia</taxon>
    </lineage>
</organism>
<feature type="transmembrane region" description="Helical" evidence="1">
    <location>
        <begin position="25"/>
        <end position="44"/>
    </location>
</feature>
<keyword evidence="3" id="KW-1185">Reference proteome</keyword>
<dbReference type="AlphaFoldDB" id="A0A2N3LFS8"/>
<reference evidence="2 3" key="1">
    <citation type="submission" date="2017-11" db="EMBL/GenBank/DDBJ databases">
        <title>Bacillus camelliae sp. nov., isolated from pu'er tea.</title>
        <authorList>
            <person name="Niu L."/>
        </authorList>
    </citation>
    <scope>NUCLEOTIDE SEQUENCE [LARGE SCALE GENOMIC DNA]</scope>
    <source>
        <strain evidence="2 3">7578-1</strain>
    </source>
</reference>
<accession>A0A2N3LFS8</accession>
<comment type="caution">
    <text evidence="2">The sequence shown here is derived from an EMBL/GenBank/DDBJ whole genome shotgun (WGS) entry which is preliminary data.</text>
</comment>
<dbReference type="Proteomes" id="UP000233440">
    <property type="component" value="Unassembled WGS sequence"/>
</dbReference>
<sequence>MMIHSPIIKSGVFSLSAEHTLAGKLFFLNCIKMCVAFCIIMMKFEKMLMQFLFIIRDCFSQNTKFKYFYKMRCQLNVRGNQ</sequence>
<dbReference type="EMBL" id="PIQO01000018">
    <property type="protein sequence ID" value="PKR83459.1"/>
    <property type="molecule type" value="Genomic_DNA"/>
</dbReference>
<name>A0A2N3LFS8_9BACI</name>
<gene>
    <name evidence="2" type="ORF">CWO92_19030</name>
</gene>
<evidence type="ECO:0000256" key="1">
    <source>
        <dbReference type="SAM" id="Phobius"/>
    </source>
</evidence>
<evidence type="ECO:0000313" key="3">
    <source>
        <dbReference type="Proteomes" id="UP000233440"/>
    </source>
</evidence>